<dbReference type="AlphaFoldDB" id="W7EWR9"/>
<accession>W7EWR9</accession>
<feature type="chain" id="PRO_5004891766" description="GST N-terminal domain-containing protein" evidence="1">
    <location>
        <begin position="18"/>
        <end position="117"/>
    </location>
</feature>
<feature type="signal peptide" evidence="1">
    <location>
        <begin position="1"/>
        <end position="17"/>
    </location>
</feature>
<dbReference type="HOGENOM" id="CLU_2320196_0_0_1"/>
<proteinExistence type="predicted"/>
<evidence type="ECO:0000256" key="1">
    <source>
        <dbReference type="SAM" id="SignalP"/>
    </source>
</evidence>
<name>W7EWR9_BIPV3</name>
<organism evidence="2 3">
    <name type="scientific">Bipolaris victoriae (strain FI3)</name>
    <name type="common">Victoria blight of oats agent</name>
    <name type="synonym">Cochliobolus victoriae</name>
    <dbReference type="NCBI Taxonomy" id="930091"/>
    <lineage>
        <taxon>Eukaryota</taxon>
        <taxon>Fungi</taxon>
        <taxon>Dikarya</taxon>
        <taxon>Ascomycota</taxon>
        <taxon>Pezizomycotina</taxon>
        <taxon>Dothideomycetes</taxon>
        <taxon>Pleosporomycetidae</taxon>
        <taxon>Pleosporales</taxon>
        <taxon>Pleosporineae</taxon>
        <taxon>Pleosporaceae</taxon>
        <taxon>Bipolaris</taxon>
    </lineage>
</organism>
<evidence type="ECO:0008006" key="4">
    <source>
        <dbReference type="Google" id="ProtNLM"/>
    </source>
</evidence>
<dbReference type="OrthoDB" id="3683314at2759"/>
<protein>
    <recommendedName>
        <fullName evidence="4">GST N-terminal domain-containing protein</fullName>
    </recommendedName>
</protein>
<sequence>MALALCLLRNGTYLLGAVDFVAAPAQTSIPHVFLTSHTKPTRMTIVRKALHILLRLAPATNEYFHPDKHSKPGKHLVLLDHKIDSTVRIFRYMNEHMAGSSLFAYEPPIMAIMAHDT</sequence>
<reference evidence="2 3" key="1">
    <citation type="journal article" date="2013" name="PLoS Genet.">
        <title>Comparative genome structure, secondary metabolite, and effector coding capacity across Cochliobolus pathogens.</title>
        <authorList>
            <person name="Condon B.J."/>
            <person name="Leng Y."/>
            <person name="Wu D."/>
            <person name="Bushley K.E."/>
            <person name="Ohm R.A."/>
            <person name="Otillar R."/>
            <person name="Martin J."/>
            <person name="Schackwitz W."/>
            <person name="Grimwood J."/>
            <person name="MohdZainudin N."/>
            <person name="Xue C."/>
            <person name="Wang R."/>
            <person name="Manning V.A."/>
            <person name="Dhillon B."/>
            <person name="Tu Z.J."/>
            <person name="Steffenson B.J."/>
            <person name="Salamov A."/>
            <person name="Sun H."/>
            <person name="Lowry S."/>
            <person name="LaButti K."/>
            <person name="Han J."/>
            <person name="Copeland A."/>
            <person name="Lindquist E."/>
            <person name="Barry K."/>
            <person name="Schmutz J."/>
            <person name="Baker S.E."/>
            <person name="Ciuffetti L.M."/>
            <person name="Grigoriev I.V."/>
            <person name="Zhong S."/>
            <person name="Turgeon B.G."/>
        </authorList>
    </citation>
    <scope>NUCLEOTIDE SEQUENCE [LARGE SCALE GENOMIC DNA]</scope>
    <source>
        <strain evidence="2 3">FI3</strain>
    </source>
</reference>
<dbReference type="RefSeq" id="XP_014559940.1">
    <property type="nucleotide sequence ID" value="XM_014704454.1"/>
</dbReference>
<dbReference type="GeneID" id="26259187"/>
<keyword evidence="3" id="KW-1185">Reference proteome</keyword>
<gene>
    <name evidence="2" type="ORF">COCVIDRAFT_90410</name>
</gene>
<dbReference type="Proteomes" id="UP000054337">
    <property type="component" value="Unassembled WGS sequence"/>
</dbReference>
<keyword evidence="1" id="KW-0732">Signal</keyword>
<evidence type="ECO:0000313" key="3">
    <source>
        <dbReference type="Proteomes" id="UP000054337"/>
    </source>
</evidence>
<dbReference type="EMBL" id="KI968706">
    <property type="protein sequence ID" value="EUN30340.1"/>
    <property type="molecule type" value="Genomic_DNA"/>
</dbReference>
<evidence type="ECO:0000313" key="2">
    <source>
        <dbReference type="EMBL" id="EUN30340.1"/>
    </source>
</evidence>